<reference evidence="1 2" key="1">
    <citation type="journal article" date="2021" name="J. Hered.">
        <title>A chromosome-level genome assembly of the parasitoid wasp, Cotesia glomerata (Hymenoptera: Braconidae).</title>
        <authorList>
            <person name="Pinto B.J."/>
            <person name="Weis J.J."/>
            <person name="Gamble T."/>
            <person name="Ode P.J."/>
            <person name="Paul R."/>
            <person name="Zaspel J.M."/>
        </authorList>
    </citation>
    <scope>NUCLEOTIDE SEQUENCE [LARGE SCALE GENOMIC DNA]</scope>
    <source>
        <strain evidence="1">CgM1</strain>
    </source>
</reference>
<comment type="caution">
    <text evidence="1">The sequence shown here is derived from an EMBL/GenBank/DDBJ whole genome shotgun (WGS) entry which is preliminary data.</text>
</comment>
<feature type="non-terminal residue" evidence="1">
    <location>
        <position position="1"/>
    </location>
</feature>
<sequence length="102" mass="11683">SPLDNRSPPQPVWKLHYASPEEDHLLVEGDHPRVPDPSTEKHNCARPRSEILTGHIWRENQKVSLRGLSIKKRILIPGVPGISTRCRLLNEHNTRGMELYLP</sequence>
<evidence type="ECO:0000313" key="2">
    <source>
        <dbReference type="Proteomes" id="UP000826195"/>
    </source>
</evidence>
<organism evidence="1 2">
    <name type="scientific">Cotesia glomerata</name>
    <name type="common">Lepidopteran parasitic wasp</name>
    <name type="synonym">Apanteles glomeratus</name>
    <dbReference type="NCBI Taxonomy" id="32391"/>
    <lineage>
        <taxon>Eukaryota</taxon>
        <taxon>Metazoa</taxon>
        <taxon>Ecdysozoa</taxon>
        <taxon>Arthropoda</taxon>
        <taxon>Hexapoda</taxon>
        <taxon>Insecta</taxon>
        <taxon>Pterygota</taxon>
        <taxon>Neoptera</taxon>
        <taxon>Endopterygota</taxon>
        <taxon>Hymenoptera</taxon>
        <taxon>Apocrita</taxon>
        <taxon>Ichneumonoidea</taxon>
        <taxon>Braconidae</taxon>
        <taxon>Microgastrinae</taxon>
        <taxon>Cotesia</taxon>
    </lineage>
</organism>
<proteinExistence type="predicted"/>
<keyword evidence="2" id="KW-1185">Reference proteome</keyword>
<protein>
    <submittedName>
        <fullName evidence="1">Uncharacterized protein</fullName>
    </submittedName>
</protein>
<dbReference type="AlphaFoldDB" id="A0AAV7I9G7"/>
<dbReference type="Proteomes" id="UP000826195">
    <property type="component" value="Unassembled WGS sequence"/>
</dbReference>
<name>A0AAV7I9G7_COTGL</name>
<dbReference type="EMBL" id="JAHXZJ010001864">
    <property type="protein sequence ID" value="KAH0548860.1"/>
    <property type="molecule type" value="Genomic_DNA"/>
</dbReference>
<accession>A0AAV7I9G7</accession>
<gene>
    <name evidence="1" type="ORF">KQX54_003472</name>
</gene>
<evidence type="ECO:0000313" key="1">
    <source>
        <dbReference type="EMBL" id="KAH0548860.1"/>
    </source>
</evidence>